<dbReference type="Proteomes" id="UP000494165">
    <property type="component" value="Unassembled WGS sequence"/>
</dbReference>
<evidence type="ECO:0000313" key="13">
    <source>
        <dbReference type="EMBL" id="CAB3372437.1"/>
    </source>
</evidence>
<dbReference type="PRINTS" id="PR00398">
    <property type="entry name" value="STRDHORMONER"/>
</dbReference>
<dbReference type="InterPro" id="IPR000536">
    <property type="entry name" value="Nucl_hrmn_rcpt_lig-bd"/>
</dbReference>
<comment type="subcellular location">
    <subcellularLocation>
        <location evidence="1 10">Nucleus</location>
    </subcellularLocation>
</comment>
<keyword evidence="5 10" id="KW-0805">Transcription regulation</keyword>
<comment type="caution">
    <text evidence="13">The sequence shown here is derived from an EMBL/GenBank/DDBJ whole genome shotgun (WGS) entry which is preliminary data.</text>
</comment>
<feature type="domain" description="Nuclear receptor" evidence="11">
    <location>
        <begin position="4"/>
        <end position="79"/>
    </location>
</feature>
<keyword evidence="2 10" id="KW-0479">Metal-binding</keyword>
<evidence type="ECO:0000256" key="4">
    <source>
        <dbReference type="ARBA" id="ARBA00022833"/>
    </source>
</evidence>
<evidence type="ECO:0000256" key="2">
    <source>
        <dbReference type="ARBA" id="ARBA00022723"/>
    </source>
</evidence>
<dbReference type="EMBL" id="CADEPI010000073">
    <property type="protein sequence ID" value="CAB3372437.1"/>
    <property type="molecule type" value="Genomic_DNA"/>
</dbReference>
<feature type="domain" description="NR LBD" evidence="12">
    <location>
        <begin position="153"/>
        <end position="384"/>
    </location>
</feature>
<dbReference type="PROSITE" id="PS51843">
    <property type="entry name" value="NR_LBD"/>
    <property type="match status" value="1"/>
</dbReference>
<keyword evidence="4 10" id="KW-0862">Zinc</keyword>
<dbReference type="PRINTS" id="PR00047">
    <property type="entry name" value="STROIDFINGER"/>
</dbReference>
<dbReference type="PANTHER" id="PTHR24083">
    <property type="entry name" value="NUCLEAR HORMONE RECEPTOR"/>
    <property type="match status" value="1"/>
</dbReference>
<evidence type="ECO:0000256" key="7">
    <source>
        <dbReference type="ARBA" id="ARBA00023163"/>
    </source>
</evidence>
<keyword evidence="6 10" id="KW-0238">DNA-binding</keyword>
<dbReference type="OrthoDB" id="5771769at2759"/>
<keyword evidence="3 10" id="KW-0863">Zinc-finger</keyword>
<evidence type="ECO:0000256" key="9">
    <source>
        <dbReference type="ARBA" id="ARBA00023242"/>
    </source>
</evidence>
<keyword evidence="7 10" id="KW-0804">Transcription</keyword>
<dbReference type="GO" id="GO:0003700">
    <property type="term" value="F:DNA-binding transcription factor activity"/>
    <property type="evidence" value="ECO:0007669"/>
    <property type="project" value="InterPro"/>
</dbReference>
<evidence type="ECO:0000256" key="8">
    <source>
        <dbReference type="ARBA" id="ARBA00023170"/>
    </source>
</evidence>
<dbReference type="InterPro" id="IPR035500">
    <property type="entry name" value="NHR-like_dom_sf"/>
</dbReference>
<evidence type="ECO:0000256" key="3">
    <source>
        <dbReference type="ARBA" id="ARBA00022771"/>
    </source>
</evidence>
<dbReference type="SUPFAM" id="SSF57716">
    <property type="entry name" value="Glucocorticoid receptor-like (DNA-binding domain)"/>
    <property type="match status" value="1"/>
</dbReference>
<reference evidence="13 14" key="1">
    <citation type="submission" date="2020-04" db="EMBL/GenBank/DDBJ databases">
        <authorList>
            <person name="Alioto T."/>
            <person name="Alioto T."/>
            <person name="Gomez Garrido J."/>
        </authorList>
    </citation>
    <scope>NUCLEOTIDE SEQUENCE [LARGE SCALE GENOMIC DNA]</scope>
</reference>
<dbReference type="AlphaFoldDB" id="A0A8S1CUL6"/>
<dbReference type="InterPro" id="IPR001628">
    <property type="entry name" value="Znf_hrmn_rcpt"/>
</dbReference>
<evidence type="ECO:0000313" key="14">
    <source>
        <dbReference type="Proteomes" id="UP000494165"/>
    </source>
</evidence>
<dbReference type="GO" id="GO:0008270">
    <property type="term" value="F:zinc ion binding"/>
    <property type="evidence" value="ECO:0007669"/>
    <property type="project" value="UniProtKB-KW"/>
</dbReference>
<dbReference type="FunFam" id="3.30.50.10:FF:000058">
    <property type="entry name" value="Nuclear Hormone Receptor family"/>
    <property type="match status" value="1"/>
</dbReference>
<organism evidence="13 14">
    <name type="scientific">Cloeon dipterum</name>
    <dbReference type="NCBI Taxonomy" id="197152"/>
    <lineage>
        <taxon>Eukaryota</taxon>
        <taxon>Metazoa</taxon>
        <taxon>Ecdysozoa</taxon>
        <taxon>Arthropoda</taxon>
        <taxon>Hexapoda</taxon>
        <taxon>Insecta</taxon>
        <taxon>Pterygota</taxon>
        <taxon>Palaeoptera</taxon>
        <taxon>Ephemeroptera</taxon>
        <taxon>Pisciforma</taxon>
        <taxon>Baetidae</taxon>
        <taxon>Cloeon</taxon>
    </lineage>
</organism>
<protein>
    <recommendedName>
        <fullName evidence="15">Nuclear receptor domain-containing protein</fullName>
    </recommendedName>
</protein>
<evidence type="ECO:0000256" key="5">
    <source>
        <dbReference type="ARBA" id="ARBA00023015"/>
    </source>
</evidence>
<keyword evidence="9 10" id="KW-0539">Nucleus</keyword>
<dbReference type="GO" id="GO:0005634">
    <property type="term" value="C:nucleus"/>
    <property type="evidence" value="ECO:0007669"/>
    <property type="project" value="UniProtKB-SubCell"/>
</dbReference>
<evidence type="ECO:0000259" key="11">
    <source>
        <dbReference type="PROSITE" id="PS51030"/>
    </source>
</evidence>
<dbReference type="GO" id="GO:0043565">
    <property type="term" value="F:sequence-specific DNA binding"/>
    <property type="evidence" value="ECO:0007669"/>
    <property type="project" value="InterPro"/>
</dbReference>
<evidence type="ECO:0000259" key="12">
    <source>
        <dbReference type="PROSITE" id="PS51843"/>
    </source>
</evidence>
<comment type="similarity">
    <text evidence="10">Belongs to the nuclear hormone receptor family.</text>
</comment>
<sequence length="387" mass="42819">MDRHLLCKVCGDKASGKHYGVASCDGCRGFFKRSIRRNLEYVCKESGRCTVDVARRNQCQACRFKKCLAVNMRRDAVQHERAPRAPVGSAGSNISAVSTRIRTPHMPNTMATLLLPGHDLLQHYWPLGPSLRCHWPVPMTSPTISISADPAPEQEVSSSSVQSDEKRRILFCTAPIVPAVTYASAPTILPAIETANESAARILFIAVKWARAMPSFMRLLPADQELLLEFSWAQLFVFTAAEWVFPISEEVLVRNSLAPSSRHRTLLEQARALRTFIGRCSSHRMDRTEFACLKALALFTPELSGLRDSIRVEALQEQSQLLLGDYCVSSGGCEGAARRRLGRLLLLLSGARQLEAAALQELFFSQTVGQVPIERLLGDIFKAAPPC</sequence>
<dbReference type="CDD" id="cd07164">
    <property type="entry name" value="NR_DBD_PNR_like_1"/>
    <property type="match status" value="1"/>
</dbReference>
<evidence type="ECO:0008006" key="15">
    <source>
        <dbReference type="Google" id="ProtNLM"/>
    </source>
</evidence>
<keyword evidence="14" id="KW-1185">Reference proteome</keyword>
<accession>A0A8S1CUL6</accession>
<evidence type="ECO:0000256" key="1">
    <source>
        <dbReference type="ARBA" id="ARBA00004123"/>
    </source>
</evidence>
<proteinExistence type="inferred from homology"/>
<dbReference type="Pfam" id="PF00104">
    <property type="entry name" value="Hormone_recep"/>
    <property type="match status" value="1"/>
</dbReference>
<keyword evidence="8 10" id="KW-0675">Receptor</keyword>
<dbReference type="InterPro" id="IPR001723">
    <property type="entry name" value="Nuclear_hrmn_rcpt"/>
</dbReference>
<dbReference type="Gene3D" id="1.10.565.10">
    <property type="entry name" value="Retinoid X Receptor"/>
    <property type="match status" value="1"/>
</dbReference>
<dbReference type="PROSITE" id="PS00031">
    <property type="entry name" value="NUCLEAR_REC_DBD_1"/>
    <property type="match status" value="1"/>
</dbReference>
<evidence type="ECO:0000256" key="10">
    <source>
        <dbReference type="RuleBase" id="RU004334"/>
    </source>
</evidence>
<dbReference type="InterPro" id="IPR050274">
    <property type="entry name" value="Nuclear_hormone_rcpt_NR2"/>
</dbReference>
<dbReference type="Gene3D" id="3.30.50.10">
    <property type="entry name" value="Erythroid Transcription Factor GATA-1, subunit A"/>
    <property type="match status" value="1"/>
</dbReference>
<dbReference type="SUPFAM" id="SSF48508">
    <property type="entry name" value="Nuclear receptor ligand-binding domain"/>
    <property type="match status" value="1"/>
</dbReference>
<dbReference type="SMART" id="SM00399">
    <property type="entry name" value="ZnF_C4"/>
    <property type="match status" value="1"/>
</dbReference>
<dbReference type="InterPro" id="IPR013088">
    <property type="entry name" value="Znf_NHR/GATA"/>
</dbReference>
<name>A0A8S1CUL6_9INSE</name>
<gene>
    <name evidence="13" type="ORF">CLODIP_2_CD12848</name>
</gene>
<evidence type="ECO:0000256" key="6">
    <source>
        <dbReference type="ARBA" id="ARBA00023125"/>
    </source>
</evidence>
<dbReference type="Pfam" id="PF00105">
    <property type="entry name" value="zf-C4"/>
    <property type="match status" value="1"/>
</dbReference>
<dbReference type="PROSITE" id="PS51030">
    <property type="entry name" value="NUCLEAR_REC_DBD_2"/>
    <property type="match status" value="1"/>
</dbReference>
<dbReference type="SMART" id="SM00430">
    <property type="entry name" value="HOLI"/>
    <property type="match status" value="1"/>
</dbReference>